<name>A0A1G9HQ91_9BACL</name>
<comment type="subcellular location">
    <subcellularLocation>
        <location evidence="1">Cell membrane</location>
        <topology evidence="1">Multi-pass membrane protein</topology>
    </subcellularLocation>
</comment>
<dbReference type="PROSITE" id="PS00211">
    <property type="entry name" value="ABC_TRANSPORTER_1"/>
    <property type="match status" value="1"/>
</dbReference>
<dbReference type="SUPFAM" id="SSF52540">
    <property type="entry name" value="P-loop containing nucleoside triphosphate hydrolases"/>
    <property type="match status" value="1"/>
</dbReference>
<dbReference type="STRING" id="1174501.SAMN05216192_1812"/>
<dbReference type="InterPro" id="IPR036640">
    <property type="entry name" value="ABC1_TM_sf"/>
</dbReference>
<dbReference type="FunFam" id="3.40.50.300:FF:000287">
    <property type="entry name" value="Multidrug ABC transporter ATP-binding protein"/>
    <property type="match status" value="1"/>
</dbReference>
<feature type="domain" description="ABC transporter" evidence="9">
    <location>
        <begin position="368"/>
        <end position="602"/>
    </location>
</feature>
<evidence type="ECO:0000256" key="6">
    <source>
        <dbReference type="ARBA" id="ARBA00022989"/>
    </source>
</evidence>
<feature type="transmembrane region" description="Helical" evidence="8">
    <location>
        <begin position="274"/>
        <end position="293"/>
    </location>
</feature>
<evidence type="ECO:0000256" key="4">
    <source>
        <dbReference type="ARBA" id="ARBA00022741"/>
    </source>
</evidence>
<dbReference type="GO" id="GO:0015421">
    <property type="term" value="F:ABC-type oligopeptide transporter activity"/>
    <property type="evidence" value="ECO:0007669"/>
    <property type="project" value="TreeGrafter"/>
</dbReference>
<dbReference type="GO" id="GO:0005524">
    <property type="term" value="F:ATP binding"/>
    <property type="evidence" value="ECO:0007669"/>
    <property type="project" value="UniProtKB-KW"/>
</dbReference>
<dbReference type="InterPro" id="IPR003593">
    <property type="entry name" value="AAA+_ATPase"/>
</dbReference>
<dbReference type="GO" id="GO:0005886">
    <property type="term" value="C:plasma membrane"/>
    <property type="evidence" value="ECO:0007669"/>
    <property type="project" value="UniProtKB-SubCell"/>
</dbReference>
<dbReference type="OrthoDB" id="9770415at2"/>
<dbReference type="PANTHER" id="PTHR43394:SF1">
    <property type="entry name" value="ATP-BINDING CASSETTE SUB-FAMILY B MEMBER 10, MITOCHONDRIAL"/>
    <property type="match status" value="1"/>
</dbReference>
<evidence type="ECO:0000256" key="7">
    <source>
        <dbReference type="ARBA" id="ARBA00023136"/>
    </source>
</evidence>
<organism evidence="11 12">
    <name type="scientific">Paenibacillus typhae</name>
    <dbReference type="NCBI Taxonomy" id="1174501"/>
    <lineage>
        <taxon>Bacteria</taxon>
        <taxon>Bacillati</taxon>
        <taxon>Bacillota</taxon>
        <taxon>Bacilli</taxon>
        <taxon>Bacillales</taxon>
        <taxon>Paenibacillaceae</taxon>
        <taxon>Paenibacillus</taxon>
    </lineage>
</organism>
<dbReference type="EMBL" id="FNDX01000081">
    <property type="protein sequence ID" value="SDL15161.1"/>
    <property type="molecule type" value="Genomic_DNA"/>
</dbReference>
<dbReference type="PROSITE" id="PS50893">
    <property type="entry name" value="ABC_TRANSPORTER_2"/>
    <property type="match status" value="1"/>
</dbReference>
<gene>
    <name evidence="11" type="ORF">SAMN05216192_1812</name>
</gene>
<feature type="transmembrane region" description="Helical" evidence="8">
    <location>
        <begin position="85"/>
        <end position="106"/>
    </location>
</feature>
<evidence type="ECO:0000256" key="8">
    <source>
        <dbReference type="SAM" id="Phobius"/>
    </source>
</evidence>
<sequence>MARDFSSGGFGGGLGRGKFKFDEAGGRPDLSRALLLRISKYFIPYWKQTLVVVLVLSVSAVLGLLPPILIQQIIDHALPDKNLRLLVLLVLASLGTTVISGLLGVLQNYLNSFISLNIVHDMKNQMYRHLQQMPLQFFSEVKQGEVITRMTSDITGVQSVFNNTIVNFTSNLFILVSTAAALFFMNWKLALLGILVVPLFIVPTRKMGNVRWKLAKQTQEKVSEQNRIIQETLSISGYLLMKLFTRESAEYRTFTAINAEATRLQIRESMAGRWFIMFLSTFTSIGPMLIYLYGGILFIQGELTIGTIITFVALLGRLYGPVMQMTNLYVDIKRSVALFERIFDYFDMEPVITDQPEATPISAAGKSILFDNVHFAYQPDKPALRGISFTAAAGTVTALVGPSGAGKTTITSLIPRLYEIQSGTISIGGTSIREFTLESLRSQIGLVTQDTYLFNGTIRDNLLYARPGAAEAEMIEACRAAYIHDFIMGLPEQYETIVGNRGIKLSGGEQQRLSIARVLLKNPPVIIMDEATSALDTVSEYYIQQAMHSLLANKTGIVIAHRLSTIVAADQILVVKDGMIAEKGTHDGLLQQNGVYKALYDKQFEPKVFSDPPVAE</sequence>
<accession>A0A1G9HQ91</accession>
<proteinExistence type="predicted"/>
<evidence type="ECO:0000313" key="11">
    <source>
        <dbReference type="EMBL" id="SDL15161.1"/>
    </source>
</evidence>
<dbReference type="InterPro" id="IPR027417">
    <property type="entry name" value="P-loop_NTPase"/>
</dbReference>
<evidence type="ECO:0000256" key="2">
    <source>
        <dbReference type="ARBA" id="ARBA00022448"/>
    </source>
</evidence>
<dbReference type="Pfam" id="PF00005">
    <property type="entry name" value="ABC_tran"/>
    <property type="match status" value="1"/>
</dbReference>
<evidence type="ECO:0000256" key="5">
    <source>
        <dbReference type="ARBA" id="ARBA00022840"/>
    </source>
</evidence>
<dbReference type="PROSITE" id="PS50929">
    <property type="entry name" value="ABC_TM1F"/>
    <property type="match status" value="1"/>
</dbReference>
<keyword evidence="3 8" id="KW-0812">Transmembrane</keyword>
<keyword evidence="4" id="KW-0547">Nucleotide-binding</keyword>
<dbReference type="PANTHER" id="PTHR43394">
    <property type="entry name" value="ATP-DEPENDENT PERMEASE MDL1, MITOCHONDRIAL"/>
    <property type="match status" value="1"/>
</dbReference>
<reference evidence="12" key="1">
    <citation type="submission" date="2016-10" db="EMBL/GenBank/DDBJ databases">
        <authorList>
            <person name="Varghese N."/>
            <person name="Submissions S."/>
        </authorList>
    </citation>
    <scope>NUCLEOTIDE SEQUENCE [LARGE SCALE GENOMIC DNA]</scope>
    <source>
        <strain evidence="12">CGMCC 1.11012</strain>
    </source>
</reference>
<dbReference type="Gene3D" id="3.40.50.300">
    <property type="entry name" value="P-loop containing nucleotide triphosphate hydrolases"/>
    <property type="match status" value="1"/>
</dbReference>
<dbReference type="InterPro" id="IPR011527">
    <property type="entry name" value="ABC1_TM_dom"/>
</dbReference>
<evidence type="ECO:0000256" key="3">
    <source>
        <dbReference type="ARBA" id="ARBA00022692"/>
    </source>
</evidence>
<evidence type="ECO:0000259" key="10">
    <source>
        <dbReference type="PROSITE" id="PS50929"/>
    </source>
</evidence>
<dbReference type="SMART" id="SM00382">
    <property type="entry name" value="AAA"/>
    <property type="match status" value="1"/>
</dbReference>
<dbReference type="AlphaFoldDB" id="A0A1G9HQ91"/>
<dbReference type="InterPro" id="IPR039421">
    <property type="entry name" value="Type_1_exporter"/>
</dbReference>
<protein>
    <submittedName>
        <fullName evidence="11">ATP-binding cassette, subfamily B</fullName>
    </submittedName>
</protein>
<keyword evidence="12" id="KW-1185">Reference proteome</keyword>
<keyword evidence="5 11" id="KW-0067">ATP-binding</keyword>
<feature type="transmembrane region" description="Helical" evidence="8">
    <location>
        <begin position="172"/>
        <end position="202"/>
    </location>
</feature>
<feature type="transmembrane region" description="Helical" evidence="8">
    <location>
        <begin position="299"/>
        <end position="319"/>
    </location>
</feature>
<feature type="transmembrane region" description="Helical" evidence="8">
    <location>
        <begin position="45"/>
        <end position="65"/>
    </location>
</feature>
<keyword evidence="7 8" id="KW-0472">Membrane</keyword>
<dbReference type="InterPro" id="IPR017871">
    <property type="entry name" value="ABC_transporter-like_CS"/>
</dbReference>
<dbReference type="Pfam" id="PF00664">
    <property type="entry name" value="ABC_membrane"/>
    <property type="match status" value="1"/>
</dbReference>
<keyword evidence="6 8" id="KW-1133">Transmembrane helix</keyword>
<dbReference type="Proteomes" id="UP000199050">
    <property type="component" value="Unassembled WGS sequence"/>
</dbReference>
<evidence type="ECO:0000313" key="12">
    <source>
        <dbReference type="Proteomes" id="UP000199050"/>
    </source>
</evidence>
<dbReference type="InterPro" id="IPR003439">
    <property type="entry name" value="ABC_transporter-like_ATP-bd"/>
</dbReference>
<dbReference type="SUPFAM" id="SSF90123">
    <property type="entry name" value="ABC transporter transmembrane region"/>
    <property type="match status" value="1"/>
</dbReference>
<evidence type="ECO:0000259" key="9">
    <source>
        <dbReference type="PROSITE" id="PS50893"/>
    </source>
</evidence>
<dbReference type="Gene3D" id="1.20.1560.10">
    <property type="entry name" value="ABC transporter type 1, transmembrane domain"/>
    <property type="match status" value="1"/>
</dbReference>
<keyword evidence="2" id="KW-0813">Transport</keyword>
<dbReference type="CDD" id="cd18550">
    <property type="entry name" value="ABC_6TM_exporter_like"/>
    <property type="match status" value="1"/>
</dbReference>
<evidence type="ECO:0000256" key="1">
    <source>
        <dbReference type="ARBA" id="ARBA00004651"/>
    </source>
</evidence>
<dbReference type="GO" id="GO:0016887">
    <property type="term" value="F:ATP hydrolysis activity"/>
    <property type="evidence" value="ECO:0007669"/>
    <property type="project" value="InterPro"/>
</dbReference>
<dbReference type="RefSeq" id="WP_090720320.1">
    <property type="nucleotide sequence ID" value="NZ_CBCSKY010000104.1"/>
</dbReference>
<feature type="domain" description="ABC transmembrane type-1" evidence="10">
    <location>
        <begin position="50"/>
        <end position="334"/>
    </location>
</feature>